<dbReference type="InterPro" id="IPR042091">
    <property type="entry name" value="Ska2_N"/>
</dbReference>
<dbReference type="GO" id="GO:0000940">
    <property type="term" value="C:outer kinetochore"/>
    <property type="evidence" value="ECO:0007669"/>
    <property type="project" value="InterPro"/>
</dbReference>
<keyword evidence="7" id="KW-0493">Microtubule</keyword>
<dbReference type="OrthoDB" id="193920at2759"/>
<dbReference type="EMBL" id="VYZU01069968">
    <property type="protein sequence ID" value="NXY89090.1"/>
    <property type="molecule type" value="Genomic_DNA"/>
</dbReference>
<name>A0A7L4NGF8_9AVES</name>
<evidence type="ECO:0000313" key="16">
    <source>
        <dbReference type="Proteomes" id="UP000586704"/>
    </source>
</evidence>
<evidence type="ECO:0000256" key="12">
    <source>
        <dbReference type="ARBA" id="ARBA00023328"/>
    </source>
</evidence>
<dbReference type="Pfam" id="PF16740">
    <property type="entry name" value="SKA2"/>
    <property type="match status" value="1"/>
</dbReference>
<evidence type="ECO:0000259" key="14">
    <source>
        <dbReference type="Pfam" id="PF16740"/>
    </source>
</evidence>
<evidence type="ECO:0000256" key="6">
    <source>
        <dbReference type="ARBA" id="ARBA00022618"/>
    </source>
</evidence>
<evidence type="ECO:0000256" key="2">
    <source>
        <dbReference type="ARBA" id="ARBA00004629"/>
    </source>
</evidence>
<keyword evidence="10" id="KW-0206">Cytoskeleton</keyword>
<comment type="caution">
    <text evidence="15">The sequence shown here is derived from an EMBL/GenBank/DDBJ whole genome shotgun (WGS) entry which is preliminary data.</text>
</comment>
<dbReference type="GO" id="GO:0008017">
    <property type="term" value="F:microtubule binding"/>
    <property type="evidence" value="ECO:0007669"/>
    <property type="project" value="InterPro"/>
</dbReference>
<evidence type="ECO:0000256" key="3">
    <source>
        <dbReference type="ARBA" id="ARBA00010684"/>
    </source>
</evidence>
<evidence type="ECO:0000256" key="10">
    <source>
        <dbReference type="ARBA" id="ARBA00023212"/>
    </source>
</evidence>
<keyword evidence="6" id="KW-0132">Cell division</keyword>
<evidence type="ECO:0000256" key="1">
    <source>
        <dbReference type="ARBA" id="ARBA00004186"/>
    </source>
</evidence>
<feature type="domain" description="Ska2 N-terminal" evidence="14">
    <location>
        <begin position="1"/>
        <end position="88"/>
    </location>
</feature>
<comment type="similarity">
    <text evidence="3">Belongs to the SKA2 family.</text>
</comment>
<dbReference type="Proteomes" id="UP000586704">
    <property type="component" value="Unassembled WGS sequence"/>
</dbReference>
<dbReference type="GO" id="GO:0051301">
    <property type="term" value="P:cell division"/>
    <property type="evidence" value="ECO:0007669"/>
    <property type="project" value="UniProtKB-KW"/>
</dbReference>
<dbReference type="InterPro" id="IPR026762">
    <property type="entry name" value="Ska2"/>
</dbReference>
<accession>A0A7L4NGF8</accession>
<feature type="non-terminal residue" evidence="15">
    <location>
        <position position="1"/>
    </location>
</feature>
<proteinExistence type="inferred from homology"/>
<keyword evidence="4" id="KW-0158">Chromosome</keyword>
<feature type="non-terminal residue" evidence="15">
    <location>
        <position position="89"/>
    </location>
</feature>
<gene>
    <name evidence="15" type="primary">Ska2</name>
    <name evidence="15" type="ORF">CEYCYA_R02634</name>
</gene>
<comment type="subcellular location">
    <subcellularLocation>
        <location evidence="2">Chromosome</location>
        <location evidence="2">Centromere</location>
        <location evidence="2">Kinetochore</location>
    </subcellularLocation>
    <subcellularLocation>
        <location evidence="1">Cytoplasm</location>
        <location evidence="1">Cytoskeleton</location>
        <location evidence="1">Spindle</location>
    </subcellularLocation>
</comment>
<evidence type="ECO:0000256" key="7">
    <source>
        <dbReference type="ARBA" id="ARBA00022701"/>
    </source>
</evidence>
<dbReference type="GO" id="GO:0007059">
    <property type="term" value="P:chromosome segregation"/>
    <property type="evidence" value="ECO:0007669"/>
    <property type="project" value="InterPro"/>
</dbReference>
<dbReference type="GO" id="GO:0005876">
    <property type="term" value="C:spindle microtubule"/>
    <property type="evidence" value="ECO:0007669"/>
    <property type="project" value="InterPro"/>
</dbReference>
<evidence type="ECO:0000256" key="4">
    <source>
        <dbReference type="ARBA" id="ARBA00022454"/>
    </source>
</evidence>
<dbReference type="PANTHER" id="PTHR32017">
    <property type="entry name" value="SPINDLE AND KINETOCHORE-ASSOCIATED PROTEIN 2"/>
    <property type="match status" value="1"/>
</dbReference>
<protein>
    <recommendedName>
        <fullName evidence="13">Protein FAM33A</fullName>
    </recommendedName>
</protein>
<dbReference type="PANTHER" id="PTHR32017:SF3">
    <property type="entry name" value="SPINDLE AND KINETOCHORE-ASSOCIATED PROTEIN 2"/>
    <property type="match status" value="1"/>
</dbReference>
<evidence type="ECO:0000256" key="11">
    <source>
        <dbReference type="ARBA" id="ARBA00023306"/>
    </source>
</evidence>
<reference evidence="15 16" key="1">
    <citation type="submission" date="2020-02" db="EMBL/GenBank/DDBJ databases">
        <title>Bird 10,000 Genomes (B10K) Project - Family phase.</title>
        <authorList>
            <person name="Zhang G."/>
        </authorList>
    </citation>
    <scope>NUCLEOTIDE SEQUENCE [LARGE SCALE GENOMIC DNA]</scope>
    <source>
        <strain evidence="15">B10K-DU-013-51</strain>
        <tissue evidence="15">Mixed tissue sample</tissue>
    </source>
</reference>
<evidence type="ECO:0000256" key="8">
    <source>
        <dbReference type="ARBA" id="ARBA00022776"/>
    </source>
</evidence>
<evidence type="ECO:0000256" key="9">
    <source>
        <dbReference type="ARBA" id="ARBA00022838"/>
    </source>
</evidence>
<dbReference type="Gene3D" id="6.10.250.1380">
    <property type="match status" value="1"/>
</dbReference>
<dbReference type="AlphaFoldDB" id="A0A7L4NGF8"/>
<dbReference type="GO" id="GO:0000278">
    <property type="term" value="P:mitotic cell cycle"/>
    <property type="evidence" value="ECO:0007669"/>
    <property type="project" value="TreeGrafter"/>
</dbReference>
<evidence type="ECO:0000256" key="13">
    <source>
        <dbReference type="ARBA" id="ARBA00029651"/>
    </source>
</evidence>
<keyword evidence="9" id="KW-0995">Kinetochore</keyword>
<keyword evidence="16" id="KW-1185">Reference proteome</keyword>
<keyword evidence="12" id="KW-0137">Centromere</keyword>
<evidence type="ECO:0000256" key="5">
    <source>
        <dbReference type="ARBA" id="ARBA00022490"/>
    </source>
</evidence>
<keyword evidence="8" id="KW-0498">Mitosis</keyword>
<sequence length="89" mass="10237">FQKGLADLDYIQHRLEFEIRKSLPENPSAEENPVAVLEELEAVKARYKKLWLQLEKISKEERESIKGICAALEGTMKTVKVLQQLANLK</sequence>
<organism evidence="15 16">
    <name type="scientific">Ceyx cyanopectus</name>
    <name type="common">Indigo-banded kingfisher</name>
    <dbReference type="NCBI Taxonomy" id="390723"/>
    <lineage>
        <taxon>Eukaryota</taxon>
        <taxon>Metazoa</taxon>
        <taxon>Chordata</taxon>
        <taxon>Craniata</taxon>
        <taxon>Vertebrata</taxon>
        <taxon>Euteleostomi</taxon>
        <taxon>Archelosauria</taxon>
        <taxon>Archosauria</taxon>
        <taxon>Dinosauria</taxon>
        <taxon>Saurischia</taxon>
        <taxon>Theropoda</taxon>
        <taxon>Coelurosauria</taxon>
        <taxon>Aves</taxon>
        <taxon>Neognathae</taxon>
        <taxon>Neoaves</taxon>
        <taxon>Telluraves</taxon>
        <taxon>Coraciimorphae</taxon>
        <taxon>Coraciiformes</taxon>
        <taxon>Alcedinidae</taxon>
        <taxon>Ceyx</taxon>
    </lineage>
</organism>
<keyword evidence="5" id="KW-0963">Cytoplasm</keyword>
<keyword evidence="11" id="KW-0131">Cell cycle</keyword>
<evidence type="ECO:0000313" key="15">
    <source>
        <dbReference type="EMBL" id="NXY89090.1"/>
    </source>
</evidence>